<dbReference type="GO" id="GO:0006400">
    <property type="term" value="P:tRNA modification"/>
    <property type="evidence" value="ECO:0007669"/>
    <property type="project" value="TreeGrafter"/>
</dbReference>
<evidence type="ECO:0000256" key="10">
    <source>
        <dbReference type="HAMAP-Rule" id="MF_00185"/>
    </source>
</evidence>
<comment type="subunit">
    <text evidence="10">Monomer.</text>
</comment>
<proteinExistence type="inferred from homology"/>
<evidence type="ECO:0000313" key="15">
    <source>
        <dbReference type="Proteomes" id="UP000808349"/>
    </source>
</evidence>
<dbReference type="Proteomes" id="UP000808349">
    <property type="component" value="Unassembled WGS sequence"/>
</dbReference>
<evidence type="ECO:0000256" key="8">
    <source>
        <dbReference type="ARBA" id="ARBA00022842"/>
    </source>
</evidence>
<evidence type="ECO:0000256" key="6">
    <source>
        <dbReference type="ARBA" id="ARBA00022741"/>
    </source>
</evidence>
<name>A0A9D7SAI2_9BACT</name>
<comment type="caution">
    <text evidence="10">Lacks conserved residue(s) required for the propagation of feature annotation.</text>
</comment>
<organism evidence="14 15">
    <name type="scientific">Candidatus Defluviibacterium haderslevense</name>
    <dbReference type="NCBI Taxonomy" id="2981993"/>
    <lineage>
        <taxon>Bacteria</taxon>
        <taxon>Pseudomonadati</taxon>
        <taxon>Bacteroidota</taxon>
        <taxon>Saprospiria</taxon>
        <taxon>Saprospirales</taxon>
        <taxon>Saprospiraceae</taxon>
        <taxon>Candidatus Defluviibacterium</taxon>
    </lineage>
</organism>
<dbReference type="Gene3D" id="3.40.50.300">
    <property type="entry name" value="P-loop containing nucleotide triphosphate hydrolases"/>
    <property type="match status" value="1"/>
</dbReference>
<dbReference type="EC" id="2.5.1.75" evidence="10"/>
<accession>A0A9D7SAI2</accession>
<keyword evidence="7 10" id="KW-0067">ATP-binding</keyword>
<reference evidence="14 15" key="1">
    <citation type="submission" date="2020-10" db="EMBL/GenBank/DDBJ databases">
        <title>Connecting structure to function with the recovery of over 1000 high-quality activated sludge metagenome-assembled genomes encoding full-length rRNA genes using long-read sequencing.</title>
        <authorList>
            <person name="Singleton C.M."/>
            <person name="Petriglieri F."/>
            <person name="Kristensen J.M."/>
            <person name="Kirkegaard R.H."/>
            <person name="Michaelsen T.Y."/>
            <person name="Andersen M.H."/>
            <person name="Karst S.M."/>
            <person name="Dueholm M.S."/>
            <person name="Nielsen P.H."/>
            <person name="Albertsen M."/>
        </authorList>
    </citation>
    <scope>NUCLEOTIDE SEQUENCE [LARGE SCALE GENOMIC DNA]</scope>
    <source>
        <strain evidence="14">Ribe_18-Q3-R11-54_BAT3C.373</strain>
    </source>
</reference>
<evidence type="ECO:0000256" key="9">
    <source>
        <dbReference type="ARBA" id="ARBA00049563"/>
    </source>
</evidence>
<protein>
    <recommendedName>
        <fullName evidence="10">tRNA dimethylallyltransferase</fullName>
        <ecNumber evidence="10">2.5.1.75</ecNumber>
    </recommendedName>
    <alternativeName>
        <fullName evidence="10">Dimethylallyl diphosphate:tRNA dimethylallyltransferase</fullName>
        <shortName evidence="10">DMAPP:tRNA dimethylallyltransferase</shortName>
        <shortName evidence="10">DMATase</shortName>
    </alternativeName>
    <alternativeName>
        <fullName evidence="10">Isopentenyl-diphosphate:tRNA isopentenyltransferase</fullName>
        <shortName evidence="10">IPP transferase</shortName>
        <shortName evidence="10">IPPT</shortName>
        <shortName evidence="10">IPTase</shortName>
    </alternativeName>
</protein>
<comment type="function">
    <text evidence="2 10 12">Catalyzes the transfer of a dimethylallyl group onto the adenine at position 37 in tRNAs that read codons beginning with uridine, leading to the formation of N6-(dimethylallyl)adenosine (i(6)A).</text>
</comment>
<evidence type="ECO:0000256" key="7">
    <source>
        <dbReference type="ARBA" id="ARBA00022840"/>
    </source>
</evidence>
<gene>
    <name evidence="10 14" type="primary">miaA</name>
    <name evidence="14" type="ORF">IPO85_11435</name>
</gene>
<dbReference type="NCBIfam" id="TIGR00174">
    <property type="entry name" value="miaA"/>
    <property type="match status" value="1"/>
</dbReference>
<evidence type="ECO:0000256" key="2">
    <source>
        <dbReference type="ARBA" id="ARBA00003213"/>
    </source>
</evidence>
<keyword evidence="6 10" id="KW-0547">Nucleotide-binding</keyword>
<dbReference type="Gene3D" id="1.10.20.140">
    <property type="match status" value="1"/>
</dbReference>
<evidence type="ECO:0000256" key="13">
    <source>
        <dbReference type="RuleBase" id="RU003785"/>
    </source>
</evidence>
<evidence type="ECO:0000313" key="14">
    <source>
        <dbReference type="EMBL" id="MBK9718102.1"/>
    </source>
</evidence>
<dbReference type="SUPFAM" id="SSF52540">
    <property type="entry name" value="P-loop containing nucleoside triphosphate hydrolases"/>
    <property type="match status" value="2"/>
</dbReference>
<evidence type="ECO:0000256" key="4">
    <source>
        <dbReference type="ARBA" id="ARBA00022679"/>
    </source>
</evidence>
<dbReference type="InterPro" id="IPR027417">
    <property type="entry name" value="P-loop_NTPase"/>
</dbReference>
<dbReference type="InterPro" id="IPR039657">
    <property type="entry name" value="Dimethylallyltransferase"/>
</dbReference>
<dbReference type="GO" id="GO:0005524">
    <property type="term" value="F:ATP binding"/>
    <property type="evidence" value="ECO:0007669"/>
    <property type="project" value="UniProtKB-UniRule"/>
</dbReference>
<evidence type="ECO:0000256" key="11">
    <source>
        <dbReference type="RuleBase" id="RU003783"/>
    </source>
</evidence>
<feature type="binding site" evidence="10">
    <location>
        <begin position="22"/>
        <end position="27"/>
    </location>
    <ligand>
        <name>substrate</name>
    </ligand>
</feature>
<dbReference type="Pfam" id="PF01715">
    <property type="entry name" value="IPPT"/>
    <property type="match status" value="1"/>
</dbReference>
<dbReference type="PANTHER" id="PTHR11088:SF60">
    <property type="entry name" value="TRNA DIMETHYLALLYLTRANSFERASE"/>
    <property type="match status" value="1"/>
</dbReference>
<comment type="caution">
    <text evidence="14">The sequence shown here is derived from an EMBL/GenBank/DDBJ whole genome shotgun (WGS) entry which is preliminary data.</text>
</comment>
<feature type="binding site" evidence="10">
    <location>
        <begin position="20"/>
        <end position="27"/>
    </location>
    <ligand>
        <name>ATP</name>
        <dbReference type="ChEBI" id="CHEBI:30616"/>
    </ligand>
</feature>
<evidence type="ECO:0000256" key="3">
    <source>
        <dbReference type="ARBA" id="ARBA00005842"/>
    </source>
</evidence>
<feature type="region of interest" description="Interaction with substrate tRNA" evidence="10">
    <location>
        <begin position="45"/>
        <end position="48"/>
    </location>
</feature>
<comment type="similarity">
    <text evidence="3 10 13">Belongs to the IPP transferase family.</text>
</comment>
<dbReference type="PANTHER" id="PTHR11088">
    <property type="entry name" value="TRNA DIMETHYLALLYLTRANSFERASE"/>
    <property type="match status" value="1"/>
</dbReference>
<keyword evidence="8 10" id="KW-0460">Magnesium</keyword>
<feature type="site" description="Interaction with substrate tRNA" evidence="10">
    <location>
        <position position="111"/>
    </location>
</feature>
<sequence>MNKKMFFCAGMSKTLIIISGPTGIGKSNLAMELASLYNISIVSADSRQLFKQVDIGTAKPTIQDQTKIKHYFIDHIPVNGTYNVGQYVNEASLVIDQEFESKQHVILCGGTGLYIKALIEGIDYFPEVDPSIEHEINAIFNDKGILALQAELLRLDPAYYNQVDLMNSRRLIRAIGVSRSIGKPYSSFLSNPKRSSAYNIAYVSLSMERNELYNRINSRTQNMLEQGLLSETKSLIEYRNCQALDTVGYKEMFQFMDGQLTYDQAVDKIKQHTRNYAKRQVTWFNKFMPKPHFNMNQIDEMVQYINRISEI</sequence>
<dbReference type="InterPro" id="IPR018022">
    <property type="entry name" value="IPT"/>
</dbReference>
<dbReference type="EMBL" id="JADKFW010000007">
    <property type="protein sequence ID" value="MBK9718102.1"/>
    <property type="molecule type" value="Genomic_DNA"/>
</dbReference>
<comment type="cofactor">
    <cofactor evidence="1 10">
        <name>Mg(2+)</name>
        <dbReference type="ChEBI" id="CHEBI:18420"/>
    </cofactor>
</comment>
<evidence type="ECO:0000256" key="12">
    <source>
        <dbReference type="RuleBase" id="RU003784"/>
    </source>
</evidence>
<dbReference type="AlphaFoldDB" id="A0A9D7SAI2"/>
<dbReference type="HAMAP" id="MF_00185">
    <property type="entry name" value="IPP_trans"/>
    <property type="match status" value="1"/>
</dbReference>
<evidence type="ECO:0000256" key="5">
    <source>
        <dbReference type="ARBA" id="ARBA00022694"/>
    </source>
</evidence>
<keyword evidence="5 10" id="KW-0819">tRNA processing</keyword>
<comment type="catalytic activity">
    <reaction evidence="9 10 11">
        <text>adenosine(37) in tRNA + dimethylallyl diphosphate = N(6)-dimethylallyladenosine(37) in tRNA + diphosphate</text>
        <dbReference type="Rhea" id="RHEA:26482"/>
        <dbReference type="Rhea" id="RHEA-COMP:10162"/>
        <dbReference type="Rhea" id="RHEA-COMP:10375"/>
        <dbReference type="ChEBI" id="CHEBI:33019"/>
        <dbReference type="ChEBI" id="CHEBI:57623"/>
        <dbReference type="ChEBI" id="CHEBI:74411"/>
        <dbReference type="ChEBI" id="CHEBI:74415"/>
        <dbReference type="EC" id="2.5.1.75"/>
    </reaction>
</comment>
<evidence type="ECO:0000256" key="1">
    <source>
        <dbReference type="ARBA" id="ARBA00001946"/>
    </source>
</evidence>
<dbReference type="GO" id="GO:0052381">
    <property type="term" value="F:tRNA dimethylallyltransferase activity"/>
    <property type="evidence" value="ECO:0007669"/>
    <property type="project" value="UniProtKB-UniRule"/>
</dbReference>
<keyword evidence="4 10" id="KW-0808">Transferase</keyword>